<name>A0ABS8C4K5_9ALTE</name>
<gene>
    <name evidence="1" type="ORF">JAO78_010655</name>
</gene>
<proteinExistence type="predicted"/>
<reference evidence="1 2" key="1">
    <citation type="submission" date="2021-10" db="EMBL/GenBank/DDBJ databases">
        <title>Alishewanella koreense sp. nov. isolated from seawater of southwestern coast in South Korea and the proposal for the reclassification of Rheinheimera perlucida and Rheinheimera tuosuensis as Arsukibacterium perlucida and Arsukibacterium tuosuensis.</title>
        <authorList>
            <person name="Kim K.H."/>
            <person name="Ruan W."/>
            <person name="Kim K.R."/>
            <person name="Baek J.H."/>
            <person name="Jeon C.O."/>
        </authorList>
    </citation>
    <scope>NUCLEOTIDE SEQUENCE [LARGE SCALE GENOMIC DNA]</scope>
    <source>
        <strain evidence="1 2">16-MA</strain>
    </source>
</reference>
<evidence type="ECO:0008006" key="3">
    <source>
        <dbReference type="Google" id="ProtNLM"/>
    </source>
</evidence>
<accession>A0ABS8C4K5</accession>
<keyword evidence="2" id="KW-1185">Reference proteome</keyword>
<evidence type="ECO:0000313" key="2">
    <source>
        <dbReference type="Proteomes" id="UP000633814"/>
    </source>
</evidence>
<evidence type="ECO:0000313" key="1">
    <source>
        <dbReference type="EMBL" id="MCB5227273.1"/>
    </source>
</evidence>
<protein>
    <recommendedName>
        <fullName evidence="3">Transmembrane cytochrome oxidase associated protein</fullName>
    </recommendedName>
</protein>
<dbReference type="EMBL" id="JAEINI020000006">
    <property type="protein sequence ID" value="MCB5227273.1"/>
    <property type="molecule type" value="Genomic_DNA"/>
</dbReference>
<dbReference type="Proteomes" id="UP000633814">
    <property type="component" value="Unassembled WGS sequence"/>
</dbReference>
<sequence length="170" mass="18971">MNKNKFLLLFILCCALPLALAKLVLELGWFSPGSSSQGAWLEQEIYLLDDASARQDHWRIAVVAAACDQKSCQQALYTVKQLYTGLGRKQNQVQTVYVGQQLPADYANFPQSDVTNAATAALQNQIVLVDQRGLVLLRYPMPEQAEQMAVTAKSIRSDLMKLMNYDRTSV</sequence>
<comment type="caution">
    <text evidence="1">The sequence shown here is derived from an EMBL/GenBank/DDBJ whole genome shotgun (WGS) entry which is preliminary data.</text>
</comment>
<dbReference type="RefSeq" id="WP_226751337.1">
    <property type="nucleotide sequence ID" value="NZ_JAEINI020000006.1"/>
</dbReference>
<organism evidence="1 2">
    <name type="scientific">Alishewanella maricola</name>
    <dbReference type="NCBI Taxonomy" id="2795740"/>
    <lineage>
        <taxon>Bacteria</taxon>
        <taxon>Pseudomonadati</taxon>
        <taxon>Pseudomonadota</taxon>
        <taxon>Gammaproteobacteria</taxon>
        <taxon>Alteromonadales</taxon>
        <taxon>Alteromonadaceae</taxon>
        <taxon>Alishewanella</taxon>
    </lineage>
</organism>